<name>A0AC60PN24_IXOPE</name>
<proteinExistence type="predicted"/>
<protein>
    <submittedName>
        <fullName evidence="1">Uncharacterized protein</fullName>
    </submittedName>
</protein>
<organism evidence="1 2">
    <name type="scientific">Ixodes persulcatus</name>
    <name type="common">Taiga tick</name>
    <dbReference type="NCBI Taxonomy" id="34615"/>
    <lineage>
        <taxon>Eukaryota</taxon>
        <taxon>Metazoa</taxon>
        <taxon>Ecdysozoa</taxon>
        <taxon>Arthropoda</taxon>
        <taxon>Chelicerata</taxon>
        <taxon>Arachnida</taxon>
        <taxon>Acari</taxon>
        <taxon>Parasitiformes</taxon>
        <taxon>Ixodida</taxon>
        <taxon>Ixodoidea</taxon>
        <taxon>Ixodidae</taxon>
        <taxon>Ixodinae</taxon>
        <taxon>Ixodes</taxon>
    </lineage>
</organism>
<keyword evidence="2" id="KW-1185">Reference proteome</keyword>
<feature type="non-terminal residue" evidence="1">
    <location>
        <position position="1"/>
    </location>
</feature>
<sequence>VPGHLDHVHHGPDGNPGIGAARTSHPVSDAGAGPEGHVIDVTIIVEEATVTTDIAHTRDHEDPD</sequence>
<accession>A0AC60PN24</accession>
<comment type="caution">
    <text evidence="1">The sequence shown here is derived from an EMBL/GenBank/DDBJ whole genome shotgun (WGS) entry which is preliminary data.</text>
</comment>
<gene>
    <name evidence="1" type="ORF">HPB47_001900</name>
</gene>
<evidence type="ECO:0000313" key="2">
    <source>
        <dbReference type="Proteomes" id="UP000805193"/>
    </source>
</evidence>
<dbReference type="EMBL" id="JABSTQ010010258">
    <property type="protein sequence ID" value="KAG0422240.1"/>
    <property type="molecule type" value="Genomic_DNA"/>
</dbReference>
<evidence type="ECO:0000313" key="1">
    <source>
        <dbReference type="EMBL" id="KAG0422240.1"/>
    </source>
</evidence>
<reference evidence="1 2" key="1">
    <citation type="journal article" date="2020" name="Cell">
        <title>Large-Scale Comparative Analyses of Tick Genomes Elucidate Their Genetic Diversity and Vector Capacities.</title>
        <authorList>
            <consortium name="Tick Genome and Microbiome Consortium (TIGMIC)"/>
            <person name="Jia N."/>
            <person name="Wang J."/>
            <person name="Shi W."/>
            <person name="Du L."/>
            <person name="Sun Y."/>
            <person name="Zhan W."/>
            <person name="Jiang J.F."/>
            <person name="Wang Q."/>
            <person name="Zhang B."/>
            <person name="Ji P."/>
            <person name="Bell-Sakyi L."/>
            <person name="Cui X.M."/>
            <person name="Yuan T.T."/>
            <person name="Jiang B.G."/>
            <person name="Yang W.F."/>
            <person name="Lam T.T."/>
            <person name="Chang Q.C."/>
            <person name="Ding S.J."/>
            <person name="Wang X.J."/>
            <person name="Zhu J.G."/>
            <person name="Ruan X.D."/>
            <person name="Zhao L."/>
            <person name="Wei J.T."/>
            <person name="Ye R.Z."/>
            <person name="Que T.C."/>
            <person name="Du C.H."/>
            <person name="Zhou Y.H."/>
            <person name="Cheng J.X."/>
            <person name="Dai P.F."/>
            <person name="Guo W.B."/>
            <person name="Han X.H."/>
            <person name="Huang E.J."/>
            <person name="Li L.F."/>
            <person name="Wei W."/>
            <person name="Gao Y.C."/>
            <person name="Liu J.Z."/>
            <person name="Shao H.Z."/>
            <person name="Wang X."/>
            <person name="Wang C.C."/>
            <person name="Yang T.C."/>
            <person name="Huo Q.B."/>
            <person name="Li W."/>
            <person name="Chen H.Y."/>
            <person name="Chen S.E."/>
            <person name="Zhou L.G."/>
            <person name="Ni X.B."/>
            <person name="Tian J.H."/>
            <person name="Sheng Y."/>
            <person name="Liu T."/>
            <person name="Pan Y.S."/>
            <person name="Xia L.Y."/>
            <person name="Li J."/>
            <person name="Zhao F."/>
            <person name="Cao W.C."/>
        </authorList>
    </citation>
    <scope>NUCLEOTIDE SEQUENCE [LARGE SCALE GENOMIC DNA]</scope>
    <source>
        <strain evidence="1">Iper-2018</strain>
    </source>
</reference>
<dbReference type="Proteomes" id="UP000805193">
    <property type="component" value="Unassembled WGS sequence"/>
</dbReference>